<evidence type="ECO:0000313" key="1">
    <source>
        <dbReference type="EMBL" id="TKY91222.1"/>
    </source>
</evidence>
<name>A0AC61S9J4_9EURY</name>
<proteinExistence type="predicted"/>
<reference evidence="1" key="1">
    <citation type="submission" date="2018-09" db="EMBL/GenBank/DDBJ databases">
        <title>A genomic encyclopedia of anaerobic methanotrophic archaea.</title>
        <authorList>
            <person name="Skennerton C.T."/>
            <person name="Chadwick G.L."/>
            <person name="Laso-Perez R."/>
            <person name="Leu A.O."/>
            <person name="Speth D.R."/>
            <person name="Yu H."/>
            <person name="Morgan-Lang C."/>
            <person name="Hatzenpichler R."/>
            <person name="Goudeau D."/>
            <person name="Malmstrom R."/>
            <person name="Woyke T."/>
            <person name="Hallam S."/>
            <person name="Tyson G.W."/>
            <person name="Wegener G."/>
            <person name="Boetius A."/>
            <person name="Orphan V.J."/>
        </authorList>
    </citation>
    <scope>NUCLEOTIDE SEQUENCE</scope>
    <source>
        <strain evidence="1">CONS3730D10UFb2</strain>
    </source>
</reference>
<evidence type="ECO:0000313" key="2">
    <source>
        <dbReference type="Proteomes" id="UP000315423"/>
    </source>
</evidence>
<protein>
    <submittedName>
        <fullName evidence="1">Dihydroorotase</fullName>
    </submittedName>
</protein>
<accession>A0AC61S9J4</accession>
<dbReference type="Proteomes" id="UP000315423">
    <property type="component" value="Unassembled WGS sequence"/>
</dbReference>
<organism evidence="1 2">
    <name type="scientific">Candidatus Methanomarinus sp</name>
    <dbReference type="NCBI Taxonomy" id="3386244"/>
    <lineage>
        <taxon>Archaea</taxon>
        <taxon>Methanobacteriati</taxon>
        <taxon>Methanobacteriota</taxon>
        <taxon>Stenosarchaea group</taxon>
        <taxon>Methanomicrobia</taxon>
        <taxon>Methanosarcinales</taxon>
        <taxon>ANME-2 cluster</taxon>
        <taxon>Candidatus Methanocomedenaceae</taxon>
        <taxon>Candidatus Methanomarinus</taxon>
    </lineage>
</organism>
<dbReference type="EMBL" id="QYBA01000236">
    <property type="protein sequence ID" value="TKY91222.1"/>
    <property type="molecule type" value="Genomic_DNA"/>
</dbReference>
<gene>
    <name evidence="1" type="ORF">C5S46_06945</name>
</gene>
<comment type="caution">
    <text evidence="1">The sequence shown here is derived from an EMBL/GenBank/DDBJ whole genome shotgun (WGS) entry which is preliminary data.</text>
</comment>
<sequence>MPDLIITNARVFHKGYMHEAELAIESGKITQIAKIIPIKNVDTVINAKNMLVLPGVIDVHVHFREPGMTYKEDWHTGSCAAAAGGVTSVIEHPNTIPPTLTQEAFNTKQQIAASKSIIDFGLNAGVKDNIPGLGSLWKSGATAFGEIFLGESTGSMTVERDQVRSALEVTRDLGALSCIHAEDQDTLESYGKLTKGDLDPESYSKSRPNLSEAIAVAKTVEDALSLNANVHFCHISTRESVGIIRGVKYGNDDSKPAVTAEAAPHHLFLSNKDYPRLGTLGKMNPPLRKRRSLQYVWNGLNDGTIDIIASDHAPHSENEKMTDIWSAPAGVPGVETMLPLMLVAVRRNLLPLSRMVDVMCTNPAIIFGLSDHKKGSIWKGFDADLVLVDTSNITTITADKMHSKAGWTPYEGMEGIFPVMTISRGELIWDQEIHAKKGRGKFLPGKGYVEKKPEEPSAMCSMDMKICQ</sequence>